<accession>A0A816K7F3</accession>
<protein>
    <submittedName>
        <fullName evidence="2">(rape) hypothetical protein</fullName>
    </submittedName>
</protein>
<keyword evidence="1" id="KW-1133">Transmembrane helix</keyword>
<keyword evidence="1" id="KW-0472">Membrane</keyword>
<evidence type="ECO:0000313" key="2">
    <source>
        <dbReference type="EMBL" id="CAF1908184.1"/>
    </source>
</evidence>
<organism evidence="2">
    <name type="scientific">Brassica napus</name>
    <name type="common">Rape</name>
    <dbReference type="NCBI Taxonomy" id="3708"/>
    <lineage>
        <taxon>Eukaryota</taxon>
        <taxon>Viridiplantae</taxon>
        <taxon>Streptophyta</taxon>
        <taxon>Embryophyta</taxon>
        <taxon>Tracheophyta</taxon>
        <taxon>Spermatophyta</taxon>
        <taxon>Magnoliopsida</taxon>
        <taxon>eudicotyledons</taxon>
        <taxon>Gunneridae</taxon>
        <taxon>Pentapetalae</taxon>
        <taxon>rosids</taxon>
        <taxon>malvids</taxon>
        <taxon>Brassicales</taxon>
        <taxon>Brassicaceae</taxon>
        <taxon>Brassiceae</taxon>
        <taxon>Brassica</taxon>
    </lineage>
</organism>
<dbReference type="AlphaFoldDB" id="A0A816K7F3"/>
<name>A0A816K7F3_BRANA</name>
<evidence type="ECO:0000256" key="1">
    <source>
        <dbReference type="SAM" id="Phobius"/>
    </source>
</evidence>
<gene>
    <name evidence="2" type="ORF">DARMORV10_C02P28520.1</name>
</gene>
<feature type="transmembrane region" description="Helical" evidence="1">
    <location>
        <begin position="41"/>
        <end position="64"/>
    </location>
</feature>
<sequence>MVSFFRHNYIYQISSFSSKNCSYTIDDTVSKDLKIVDSSRILASLIIFCIQLSLLASVFSNLILKSRFGRTCYIMKVDIRRWRRSRVVRFDARLVK</sequence>
<dbReference type="EMBL" id="HG994366">
    <property type="protein sequence ID" value="CAF1908184.1"/>
    <property type="molecule type" value="Genomic_DNA"/>
</dbReference>
<reference evidence="2" key="1">
    <citation type="submission" date="2021-01" db="EMBL/GenBank/DDBJ databases">
        <authorList>
            <consortium name="Genoscope - CEA"/>
            <person name="William W."/>
        </authorList>
    </citation>
    <scope>NUCLEOTIDE SEQUENCE</scope>
</reference>
<feature type="non-terminal residue" evidence="2">
    <location>
        <position position="1"/>
    </location>
</feature>
<keyword evidence="1" id="KW-0812">Transmembrane</keyword>
<proteinExistence type="predicted"/>
<dbReference type="Proteomes" id="UP001295469">
    <property type="component" value="Chromosome C02"/>
</dbReference>